<protein>
    <submittedName>
        <fullName evidence="2">Uncharacterized protein</fullName>
    </submittedName>
</protein>
<keyword evidence="1" id="KW-1133">Transmembrane helix</keyword>
<sequence length="109" mass="12670">MHAASALAQSSVLFQLCQHCLVAELTYLESFPEEFAQEINLNTNFHVKKLPIPRLFASYLPPFAEIFQWRFMSAEAPRQYFVRIQVLMFSGCIIFFLAHRFTQIPAKII</sequence>
<proteinExistence type="predicted"/>
<gene>
    <name evidence="2" type="ORF">BKA67DRAFT_391276</name>
</gene>
<evidence type="ECO:0000313" key="3">
    <source>
        <dbReference type="Proteomes" id="UP000758603"/>
    </source>
</evidence>
<dbReference type="Proteomes" id="UP000758603">
    <property type="component" value="Unassembled WGS sequence"/>
</dbReference>
<comment type="caution">
    <text evidence="2">The sequence shown here is derived from an EMBL/GenBank/DDBJ whole genome shotgun (WGS) entry which is preliminary data.</text>
</comment>
<evidence type="ECO:0000313" key="2">
    <source>
        <dbReference type="EMBL" id="KAH6647563.1"/>
    </source>
</evidence>
<keyword evidence="3" id="KW-1185">Reference proteome</keyword>
<keyword evidence="1" id="KW-0812">Transmembrane</keyword>
<reference evidence="2" key="1">
    <citation type="journal article" date="2021" name="Nat. Commun.">
        <title>Genetic determinants of endophytism in the Arabidopsis root mycobiome.</title>
        <authorList>
            <person name="Mesny F."/>
            <person name="Miyauchi S."/>
            <person name="Thiergart T."/>
            <person name="Pickel B."/>
            <person name="Atanasova L."/>
            <person name="Karlsson M."/>
            <person name="Huettel B."/>
            <person name="Barry K.W."/>
            <person name="Haridas S."/>
            <person name="Chen C."/>
            <person name="Bauer D."/>
            <person name="Andreopoulos W."/>
            <person name="Pangilinan J."/>
            <person name="LaButti K."/>
            <person name="Riley R."/>
            <person name="Lipzen A."/>
            <person name="Clum A."/>
            <person name="Drula E."/>
            <person name="Henrissat B."/>
            <person name="Kohler A."/>
            <person name="Grigoriev I.V."/>
            <person name="Martin F.M."/>
            <person name="Hacquard S."/>
        </authorList>
    </citation>
    <scope>NUCLEOTIDE SEQUENCE</scope>
    <source>
        <strain evidence="2">MPI-SDFR-AT-0073</strain>
    </source>
</reference>
<dbReference type="RefSeq" id="XP_045954075.1">
    <property type="nucleotide sequence ID" value="XM_046096620.1"/>
</dbReference>
<feature type="transmembrane region" description="Helical" evidence="1">
    <location>
        <begin position="80"/>
        <end position="98"/>
    </location>
</feature>
<evidence type="ECO:0000256" key="1">
    <source>
        <dbReference type="SAM" id="Phobius"/>
    </source>
</evidence>
<dbReference type="AlphaFoldDB" id="A0A9P8RQI9"/>
<accession>A0A9P8RQI9</accession>
<dbReference type="EMBL" id="JAGPXC010000008">
    <property type="protein sequence ID" value="KAH6647563.1"/>
    <property type="molecule type" value="Genomic_DNA"/>
</dbReference>
<keyword evidence="1" id="KW-0472">Membrane</keyword>
<organism evidence="2 3">
    <name type="scientific">Truncatella angustata</name>
    <dbReference type="NCBI Taxonomy" id="152316"/>
    <lineage>
        <taxon>Eukaryota</taxon>
        <taxon>Fungi</taxon>
        <taxon>Dikarya</taxon>
        <taxon>Ascomycota</taxon>
        <taxon>Pezizomycotina</taxon>
        <taxon>Sordariomycetes</taxon>
        <taxon>Xylariomycetidae</taxon>
        <taxon>Amphisphaeriales</taxon>
        <taxon>Sporocadaceae</taxon>
        <taxon>Truncatella</taxon>
    </lineage>
</organism>
<dbReference type="GeneID" id="70125512"/>
<name>A0A9P8RQI9_9PEZI</name>